<organism evidence="2 3">
    <name type="scientific">Porphyra umbilicalis</name>
    <name type="common">Purple laver</name>
    <name type="synonym">Red alga</name>
    <dbReference type="NCBI Taxonomy" id="2786"/>
    <lineage>
        <taxon>Eukaryota</taxon>
        <taxon>Rhodophyta</taxon>
        <taxon>Bangiophyceae</taxon>
        <taxon>Bangiales</taxon>
        <taxon>Bangiaceae</taxon>
        <taxon>Porphyra</taxon>
    </lineage>
</organism>
<dbReference type="Proteomes" id="UP000218209">
    <property type="component" value="Unassembled WGS sequence"/>
</dbReference>
<feature type="region of interest" description="Disordered" evidence="1">
    <location>
        <begin position="15"/>
        <end position="50"/>
    </location>
</feature>
<feature type="compositionally biased region" description="Pro residues" evidence="1">
    <location>
        <begin position="33"/>
        <end position="48"/>
    </location>
</feature>
<reference evidence="2 3" key="1">
    <citation type="submission" date="2017-03" db="EMBL/GenBank/DDBJ databases">
        <title>WGS assembly of Porphyra umbilicalis.</title>
        <authorList>
            <person name="Brawley S.H."/>
            <person name="Blouin N.A."/>
            <person name="Ficko-Blean E."/>
            <person name="Wheeler G.L."/>
            <person name="Lohr M."/>
            <person name="Goodson H.V."/>
            <person name="Jenkins J.W."/>
            <person name="Blaby-Haas C.E."/>
            <person name="Helliwell K.E."/>
            <person name="Chan C."/>
            <person name="Marriage T."/>
            <person name="Bhattacharya D."/>
            <person name="Klein A.S."/>
            <person name="Badis Y."/>
            <person name="Brodie J."/>
            <person name="Cao Y."/>
            <person name="Collen J."/>
            <person name="Dittami S.M."/>
            <person name="Gachon C.M."/>
            <person name="Green B.R."/>
            <person name="Karpowicz S."/>
            <person name="Kim J.W."/>
            <person name="Kudahl U."/>
            <person name="Lin S."/>
            <person name="Michel G."/>
            <person name="Mittag M."/>
            <person name="Olson B.J."/>
            <person name="Pangilinan J."/>
            <person name="Peng Y."/>
            <person name="Qiu H."/>
            <person name="Shu S."/>
            <person name="Singer J.T."/>
            <person name="Smith A.G."/>
            <person name="Sprecher B.N."/>
            <person name="Wagner V."/>
            <person name="Wang W."/>
            <person name="Wang Z.-Y."/>
            <person name="Yan J."/>
            <person name="Yarish C."/>
            <person name="Zoeuner-Riek S."/>
            <person name="Zhuang Y."/>
            <person name="Zou Y."/>
            <person name="Lindquist E.A."/>
            <person name="Grimwood J."/>
            <person name="Barry K."/>
            <person name="Rokhsar D.S."/>
            <person name="Schmutz J."/>
            <person name="Stiller J.W."/>
            <person name="Grossman A.R."/>
            <person name="Prochnik S.E."/>
        </authorList>
    </citation>
    <scope>NUCLEOTIDE SEQUENCE [LARGE SCALE GENOMIC DNA]</scope>
    <source>
        <strain evidence="2">4086291</strain>
    </source>
</reference>
<gene>
    <name evidence="2" type="ORF">BU14_0068s0031</name>
</gene>
<name>A0A1X6PGQ8_PORUM</name>
<dbReference type="EMBL" id="KV918784">
    <property type="protein sequence ID" value="OSX79936.1"/>
    <property type="molecule type" value="Genomic_DNA"/>
</dbReference>
<evidence type="ECO:0000256" key="1">
    <source>
        <dbReference type="SAM" id="MobiDB-lite"/>
    </source>
</evidence>
<sequence length="90" mass="9726">MRWCVVNDVAFKGVTPTTRKQPSDGINKRQQAPDPPPLMTSHPNPPSCPSCSRPVFPAQITNLLLIGIAHCRVLTGKPYSAGDCTATIAW</sequence>
<keyword evidence="3" id="KW-1185">Reference proteome</keyword>
<evidence type="ECO:0000313" key="2">
    <source>
        <dbReference type="EMBL" id="OSX79936.1"/>
    </source>
</evidence>
<protein>
    <submittedName>
        <fullName evidence="2">Uncharacterized protein</fullName>
    </submittedName>
</protein>
<proteinExistence type="predicted"/>
<dbReference type="AlphaFoldDB" id="A0A1X6PGQ8"/>
<evidence type="ECO:0000313" key="3">
    <source>
        <dbReference type="Proteomes" id="UP000218209"/>
    </source>
</evidence>
<accession>A0A1X6PGQ8</accession>